<organism evidence="1 2">
    <name type="scientific">Pristionchus entomophagus</name>
    <dbReference type="NCBI Taxonomy" id="358040"/>
    <lineage>
        <taxon>Eukaryota</taxon>
        <taxon>Metazoa</taxon>
        <taxon>Ecdysozoa</taxon>
        <taxon>Nematoda</taxon>
        <taxon>Chromadorea</taxon>
        <taxon>Rhabditida</taxon>
        <taxon>Rhabditina</taxon>
        <taxon>Diplogasteromorpha</taxon>
        <taxon>Diplogasteroidea</taxon>
        <taxon>Neodiplogasteridae</taxon>
        <taxon>Pristionchus</taxon>
    </lineage>
</organism>
<dbReference type="EMBL" id="BTSX01000003">
    <property type="protein sequence ID" value="GMS87621.1"/>
    <property type="molecule type" value="Genomic_DNA"/>
</dbReference>
<dbReference type="AlphaFoldDB" id="A0AAV5T7F8"/>
<dbReference type="Proteomes" id="UP001432027">
    <property type="component" value="Unassembled WGS sequence"/>
</dbReference>
<comment type="caution">
    <text evidence="1">The sequence shown here is derived from an EMBL/GenBank/DDBJ whole genome shotgun (WGS) entry which is preliminary data.</text>
</comment>
<keyword evidence="2" id="KW-1185">Reference proteome</keyword>
<sequence length="147" mass="15863">FLRLAFLPFCDSSSSFAPLVDCRSSWLLMIGESSSLSDLSSSISASLPLFSLRRRTPSRVAIRTSRPCRATSFSSRSCFIRLPSCSKKAILISIISIDSCCSSVSSSFFVTSEWALFSFISRCSLSLCSPCTPQSQGLFGAIVVTVG</sequence>
<gene>
    <name evidence="1" type="ORF">PENTCL1PPCAC_9796</name>
</gene>
<feature type="non-terminal residue" evidence="1">
    <location>
        <position position="1"/>
    </location>
</feature>
<feature type="non-terminal residue" evidence="1">
    <location>
        <position position="147"/>
    </location>
</feature>
<proteinExistence type="predicted"/>
<protein>
    <recommendedName>
        <fullName evidence="3">Secreted protein</fullName>
    </recommendedName>
</protein>
<accession>A0AAV5T7F8</accession>
<evidence type="ECO:0000313" key="1">
    <source>
        <dbReference type="EMBL" id="GMS87621.1"/>
    </source>
</evidence>
<reference evidence="1" key="1">
    <citation type="submission" date="2023-10" db="EMBL/GenBank/DDBJ databases">
        <title>Genome assembly of Pristionchus species.</title>
        <authorList>
            <person name="Yoshida K."/>
            <person name="Sommer R.J."/>
        </authorList>
    </citation>
    <scope>NUCLEOTIDE SEQUENCE</scope>
    <source>
        <strain evidence="1">RS0144</strain>
    </source>
</reference>
<evidence type="ECO:0000313" key="2">
    <source>
        <dbReference type="Proteomes" id="UP001432027"/>
    </source>
</evidence>
<name>A0AAV5T7F8_9BILA</name>
<evidence type="ECO:0008006" key="3">
    <source>
        <dbReference type="Google" id="ProtNLM"/>
    </source>
</evidence>